<dbReference type="CDD" id="cd06225">
    <property type="entry name" value="HAMP"/>
    <property type="match status" value="1"/>
</dbReference>
<dbReference type="PANTHER" id="PTHR43531:SF14">
    <property type="entry name" value="METHYL-ACCEPTING CHEMOTAXIS PROTEIN I-RELATED"/>
    <property type="match status" value="1"/>
</dbReference>
<comment type="similarity">
    <text evidence="2">Belongs to the methyl-accepting chemotaxis (MCP) protein family.</text>
</comment>
<evidence type="ECO:0000256" key="5">
    <source>
        <dbReference type="SAM" id="Phobius"/>
    </source>
</evidence>
<name>A0ABY6GBQ2_9BURK</name>
<gene>
    <name evidence="8" type="ORF">M9799_02540</name>
</gene>
<reference evidence="8" key="1">
    <citation type="submission" date="2022-09" db="EMBL/GenBank/DDBJ databases">
        <title>The complete genome of Acidovorax sp. 5MLIR.</title>
        <authorList>
            <person name="Liu L."/>
            <person name="Yue J."/>
            <person name="Yang F."/>
            <person name="Yuan J."/>
            <person name="Li L."/>
        </authorList>
    </citation>
    <scope>NUCLEOTIDE SEQUENCE</scope>
    <source>
        <strain evidence="8">5MLIR</strain>
    </source>
</reference>
<feature type="compositionally biased region" description="Low complexity" evidence="4">
    <location>
        <begin position="549"/>
        <end position="575"/>
    </location>
</feature>
<dbReference type="SMART" id="SM00304">
    <property type="entry name" value="HAMP"/>
    <property type="match status" value="1"/>
</dbReference>
<dbReference type="Proteomes" id="UP001162800">
    <property type="component" value="Chromosome"/>
</dbReference>
<dbReference type="PANTHER" id="PTHR43531">
    <property type="entry name" value="PROTEIN ICFG"/>
    <property type="match status" value="1"/>
</dbReference>
<dbReference type="RefSeq" id="WP_231044333.1">
    <property type="nucleotide sequence ID" value="NZ_CP106881.1"/>
</dbReference>
<evidence type="ECO:0000256" key="1">
    <source>
        <dbReference type="ARBA" id="ARBA00022481"/>
    </source>
</evidence>
<dbReference type="Gene3D" id="1.10.287.950">
    <property type="entry name" value="Methyl-accepting chemotaxis protein"/>
    <property type="match status" value="1"/>
</dbReference>
<dbReference type="Pfam" id="PF00672">
    <property type="entry name" value="HAMP"/>
    <property type="match status" value="1"/>
</dbReference>
<dbReference type="PRINTS" id="PR00260">
    <property type="entry name" value="CHEMTRNSDUCR"/>
</dbReference>
<dbReference type="InterPro" id="IPR003660">
    <property type="entry name" value="HAMP_dom"/>
</dbReference>
<feature type="compositionally biased region" description="Pro residues" evidence="4">
    <location>
        <begin position="576"/>
        <end position="587"/>
    </location>
</feature>
<dbReference type="InterPro" id="IPR004089">
    <property type="entry name" value="MCPsignal_dom"/>
</dbReference>
<feature type="transmembrane region" description="Helical" evidence="5">
    <location>
        <begin position="12"/>
        <end position="32"/>
    </location>
</feature>
<keyword evidence="1" id="KW-0488">Methylation</keyword>
<dbReference type="CDD" id="cd11386">
    <property type="entry name" value="MCP_signal"/>
    <property type="match status" value="1"/>
</dbReference>
<keyword evidence="9" id="KW-1185">Reference proteome</keyword>
<dbReference type="InterPro" id="IPR024478">
    <property type="entry name" value="HlyB_4HB_MCP"/>
</dbReference>
<evidence type="ECO:0000259" key="7">
    <source>
        <dbReference type="PROSITE" id="PS50885"/>
    </source>
</evidence>
<dbReference type="Pfam" id="PF00015">
    <property type="entry name" value="MCPsignal"/>
    <property type="match status" value="1"/>
</dbReference>
<evidence type="ECO:0000256" key="3">
    <source>
        <dbReference type="PROSITE-ProRule" id="PRU00284"/>
    </source>
</evidence>
<feature type="transmembrane region" description="Helical" evidence="5">
    <location>
        <begin position="198"/>
        <end position="220"/>
    </location>
</feature>
<protein>
    <submittedName>
        <fullName evidence="8">Methyl-accepting chemotaxis protein</fullName>
    </submittedName>
</protein>
<keyword evidence="3" id="KW-0807">Transducer</keyword>
<dbReference type="SUPFAM" id="SSF58104">
    <property type="entry name" value="Methyl-accepting chemotaxis protein (MCP) signaling domain"/>
    <property type="match status" value="1"/>
</dbReference>
<dbReference type="EMBL" id="CP106881">
    <property type="protein sequence ID" value="UYG52140.1"/>
    <property type="molecule type" value="Genomic_DNA"/>
</dbReference>
<feature type="region of interest" description="Disordered" evidence="4">
    <location>
        <begin position="549"/>
        <end position="602"/>
    </location>
</feature>
<dbReference type="InterPro" id="IPR051310">
    <property type="entry name" value="MCP_chemotaxis"/>
</dbReference>
<evidence type="ECO:0000259" key="6">
    <source>
        <dbReference type="PROSITE" id="PS50111"/>
    </source>
</evidence>
<dbReference type="InterPro" id="IPR004090">
    <property type="entry name" value="Chemotax_Me-accpt_rcpt"/>
</dbReference>
<evidence type="ECO:0000256" key="2">
    <source>
        <dbReference type="ARBA" id="ARBA00029447"/>
    </source>
</evidence>
<keyword evidence="5" id="KW-0812">Transmembrane</keyword>
<keyword evidence="5" id="KW-0472">Membrane</keyword>
<organism evidence="8 9">
    <name type="scientific">Comamonas endophytica</name>
    <dbReference type="NCBI Taxonomy" id="2949090"/>
    <lineage>
        <taxon>Bacteria</taxon>
        <taxon>Pseudomonadati</taxon>
        <taxon>Pseudomonadota</taxon>
        <taxon>Betaproteobacteria</taxon>
        <taxon>Burkholderiales</taxon>
        <taxon>Comamonadaceae</taxon>
        <taxon>Comamonas</taxon>
    </lineage>
</organism>
<accession>A0ABY6GBQ2</accession>
<evidence type="ECO:0000313" key="8">
    <source>
        <dbReference type="EMBL" id="UYG52140.1"/>
    </source>
</evidence>
<keyword evidence="5" id="KW-1133">Transmembrane helix</keyword>
<feature type="domain" description="Methyl-accepting transducer" evidence="6">
    <location>
        <begin position="279"/>
        <end position="508"/>
    </location>
</feature>
<dbReference type="SMART" id="SM00283">
    <property type="entry name" value="MA"/>
    <property type="match status" value="1"/>
</dbReference>
<dbReference type="PROSITE" id="PS50111">
    <property type="entry name" value="CHEMOTAXIS_TRANSDUC_2"/>
    <property type="match status" value="1"/>
</dbReference>
<feature type="domain" description="HAMP" evidence="7">
    <location>
        <begin position="222"/>
        <end position="274"/>
    </location>
</feature>
<dbReference type="PROSITE" id="PS50885">
    <property type="entry name" value="HAMP"/>
    <property type="match status" value="1"/>
</dbReference>
<proteinExistence type="inferred from homology"/>
<evidence type="ECO:0000313" key="9">
    <source>
        <dbReference type="Proteomes" id="UP001162800"/>
    </source>
</evidence>
<dbReference type="Pfam" id="PF12729">
    <property type="entry name" value="4HB_MCP_1"/>
    <property type="match status" value="1"/>
</dbReference>
<evidence type="ECO:0000256" key="4">
    <source>
        <dbReference type="SAM" id="MobiDB-lite"/>
    </source>
</evidence>
<sequence length="602" mass="62876">MKLADMRLGVKLGLGFFLLVLLTVAVGGLALWQMKNIDATTRFLGGHALQSVADTGDIRVQWNRLRRMDAGVAAAKSLEEVSGIASRTTAVIELVQAAERSYESAEHDEEERALMSQYRTERDNYMNSHQALLQAARNKDYSLGEQDSLLGDDVSNLYSGASEAAFTALTETIGRLNRLSRERAKSAQQAAAEVYDTALIWLAAGVALSALIAAFFGALVTRAVVRPVRQAVDAANHIAQGDLSQSIESGSRDEMGELLEALQRMQGSLAQTVNSVRSNAEGVATASAQIASGNSDLSGRTEEQASALEQTAASMEQLGSTVRQNADNARQANQLALNASTVAVQGGDVVAQVVGTMKGINDSSRKIADIIGVIDGIAFQTNILALNAAVEAARAGEQGRGFAVVASEVRSLAQRSAEAAKEIKALITASVERVEQGTQQADRAGETMTEVVSAIRRVTDIMGEISAASSEQSTGVAQVGEAITQMDQATQQNAALVEQSAAAADSLKRQAQELVDAVAVFQLAQGAQARALASMDTAATAAQRLGARASGLPAAPRTPARAPRVAAAPLAAPAPAAQPPAPAPAAPAPALRKAAEDEWESF</sequence>